<dbReference type="GO" id="GO:0016491">
    <property type="term" value="F:oxidoreductase activity"/>
    <property type="evidence" value="ECO:0007669"/>
    <property type="project" value="TreeGrafter"/>
</dbReference>
<gene>
    <name evidence="8" type="ORF">KKC1_06110</name>
</gene>
<dbReference type="OrthoDB" id="7062189at2"/>
<protein>
    <submittedName>
        <fullName evidence="8">Cytochrome c, NapC/NirT family</fullName>
    </submittedName>
</protein>
<feature type="transmembrane region" description="Helical" evidence="7">
    <location>
        <begin position="21"/>
        <end position="40"/>
    </location>
</feature>
<dbReference type="InterPro" id="IPR036280">
    <property type="entry name" value="Multihaem_cyt_sf"/>
</dbReference>
<dbReference type="Gene3D" id="3.90.10.10">
    <property type="entry name" value="Cytochrome C3"/>
    <property type="match status" value="1"/>
</dbReference>
<dbReference type="Gene3D" id="1.10.3820.10">
    <property type="entry name" value="Di-heme elbow motif domain"/>
    <property type="match status" value="1"/>
</dbReference>
<sequence length="361" mass="41404">MKAVSHVPPQVPKRRRRITLVLVYLCIAVLGYGLGSYLKYDRNPETCASCHIMKPQVMAWQLTAHSTVPCRQCHQDISLLTYKFRHRTGRYRLPVQVDGFMSDEICLQCHNPKRIVTPPGDLLIPHTLHMTKGIDCIDCHRNVVHANVNQLIMKQKLNPGDINLEQVKQLTSYGNRIPMDKCMECHNGAKAPRECNVCHSDKQIPDNHRLAQWSTQHGKEAFKNIGECNDCHEYDVSRKANFKPTGDPLTDVRIVARGNAFCANCHLQRPETHRKPYSVYHPQRARQFAQGCLACHNREKGEEVAVKPTTDIYCSQCHFQVHEENWVLQHRVKVKEEGDQKCYQCHDASSCGSCHRQARKL</sequence>
<organism evidence="8 9">
    <name type="scientific">Calderihabitans maritimus</name>
    <dbReference type="NCBI Taxonomy" id="1246530"/>
    <lineage>
        <taxon>Bacteria</taxon>
        <taxon>Bacillati</taxon>
        <taxon>Bacillota</taxon>
        <taxon>Clostridia</taxon>
        <taxon>Neomoorellales</taxon>
        <taxon>Calderihabitantaceae</taxon>
        <taxon>Calderihabitans</taxon>
    </lineage>
</organism>
<name>A0A1Z5HPJ5_9FIRM</name>
<dbReference type="PANTHER" id="PTHR35038:SF6">
    <property type="entry name" value="SURFACE LOCALIZED DECAHEME CYTOCHROME C LIPOPROTEIN"/>
    <property type="match status" value="1"/>
</dbReference>
<dbReference type="GO" id="GO:0046872">
    <property type="term" value="F:metal ion binding"/>
    <property type="evidence" value="ECO:0007669"/>
    <property type="project" value="UniProtKB-KW"/>
</dbReference>
<evidence type="ECO:0000256" key="3">
    <source>
        <dbReference type="ARBA" id="ARBA00022723"/>
    </source>
</evidence>
<evidence type="ECO:0000256" key="4">
    <source>
        <dbReference type="ARBA" id="ARBA00022729"/>
    </source>
</evidence>
<keyword evidence="7" id="KW-1133">Transmembrane helix</keyword>
<keyword evidence="5" id="KW-0249">Electron transport</keyword>
<proteinExistence type="predicted"/>
<dbReference type="PANTHER" id="PTHR35038">
    <property type="entry name" value="DISSIMILATORY SULFITE REDUCTASE SIRA"/>
    <property type="match status" value="1"/>
</dbReference>
<keyword evidence="3" id="KW-0479">Metal-binding</keyword>
<keyword evidence="9" id="KW-1185">Reference proteome</keyword>
<comment type="caution">
    <text evidence="8">The sequence shown here is derived from an EMBL/GenBank/DDBJ whole genome shotgun (WGS) entry which is preliminary data.</text>
</comment>
<evidence type="ECO:0000313" key="8">
    <source>
        <dbReference type="EMBL" id="GAW91449.1"/>
    </source>
</evidence>
<dbReference type="Proteomes" id="UP000197032">
    <property type="component" value="Unassembled WGS sequence"/>
</dbReference>
<dbReference type="EMBL" id="BDGJ01000018">
    <property type="protein sequence ID" value="GAW91449.1"/>
    <property type="molecule type" value="Genomic_DNA"/>
</dbReference>
<keyword evidence="4" id="KW-0732">Signal</keyword>
<evidence type="ECO:0000256" key="6">
    <source>
        <dbReference type="ARBA" id="ARBA00023004"/>
    </source>
</evidence>
<evidence type="ECO:0000256" key="2">
    <source>
        <dbReference type="ARBA" id="ARBA00022617"/>
    </source>
</evidence>
<accession>A0A1Z5HPJ5</accession>
<dbReference type="RefSeq" id="WP_088552979.1">
    <property type="nucleotide sequence ID" value="NZ_BDGJ01000018.1"/>
</dbReference>
<keyword evidence="7" id="KW-0812">Transmembrane</keyword>
<keyword evidence="6" id="KW-0408">Iron</keyword>
<dbReference type="SUPFAM" id="SSF48695">
    <property type="entry name" value="Multiheme cytochromes"/>
    <property type="match status" value="1"/>
</dbReference>
<dbReference type="InterPro" id="IPR038266">
    <property type="entry name" value="NapC/NirT_cytc_sf"/>
</dbReference>
<keyword evidence="7" id="KW-0472">Membrane</keyword>
<reference evidence="9" key="1">
    <citation type="journal article" date="2017" name="Appl. Environ. Microbiol.">
        <title>Genomic analysis of Calderihabitans maritimus KKC1, a thermophilic hydrogenogenic carboxydotrophic bacterium isolated from marine sediment.</title>
        <authorList>
            <person name="Omae K."/>
            <person name="Yoneda Y."/>
            <person name="Fukuyama Y."/>
            <person name="Yoshida T."/>
            <person name="Sako Y."/>
        </authorList>
    </citation>
    <scope>NUCLEOTIDE SEQUENCE [LARGE SCALE GENOMIC DNA]</scope>
    <source>
        <strain evidence="9">KKC1</strain>
    </source>
</reference>
<keyword evidence="2" id="KW-0349">Heme</keyword>
<dbReference type="InterPro" id="IPR051829">
    <property type="entry name" value="Multiheme_Cytochr_ET"/>
</dbReference>
<keyword evidence="1" id="KW-0813">Transport</keyword>
<evidence type="ECO:0000313" key="9">
    <source>
        <dbReference type="Proteomes" id="UP000197032"/>
    </source>
</evidence>
<evidence type="ECO:0000256" key="5">
    <source>
        <dbReference type="ARBA" id="ARBA00022982"/>
    </source>
</evidence>
<evidence type="ECO:0000256" key="7">
    <source>
        <dbReference type="SAM" id="Phobius"/>
    </source>
</evidence>
<evidence type="ECO:0000256" key="1">
    <source>
        <dbReference type="ARBA" id="ARBA00022448"/>
    </source>
</evidence>
<dbReference type="AlphaFoldDB" id="A0A1Z5HPJ5"/>